<comment type="similarity">
    <text evidence="1">Belongs to the protease inhibitor I39 (alpha-2-macroglobulin) family. Bacterial alpha-2-macroglobulin subfamily.</text>
</comment>
<dbReference type="Pfam" id="PF01835">
    <property type="entry name" value="MG2"/>
    <property type="match status" value="1"/>
</dbReference>
<dbReference type="Gene3D" id="1.50.10.20">
    <property type="match status" value="1"/>
</dbReference>
<evidence type="ECO:0000259" key="2">
    <source>
        <dbReference type="SMART" id="SM01359"/>
    </source>
</evidence>
<sequence>MKRISLILLSIMVVFVTVTLLLAQKSKTNETMEARWKKVEEFSNKELPESALKEVEIILEQAKKENNSPQIIKAMIYKMRFKTDINPDEALPMLKEFEAYADKSSDLTEKAILYTMTAKLYNDYYQNNRWNIDRRTELEGTVPEDIKEWTKNIFVNKIIQQLNQAMKNPDILKKTSSLKYADILEQGRDSRTIQPTLFDFLSYKKIELLNNFVENNDDISIVDTVAVTENFSEENSSKNDNNINNQILDTYNQLIDFNSEQNNKPATVYAELQKLQFENPNQDENYLDELNKLEKKYAENEAVVEVLVVKAQYFLNKSDEEEEGKNTFRKQAYEICQTGIKRFPNYKRIGLLKNIQNTILQKNIQISNNSSVKPNSELEINIQSTNIEKLQLSVYKVNATALEYMNYKINKNNNKKLYPKVTLLETKIISPKESDNFSAVDTVIKIKSTDYGIYEYVVEEKGNTTAEKQTVNGFTVTDLAFILRGNSKTINSNNRKDKITEIFLLDRASGKPYKDAVLQVYNQKWNGNGYNFDFVSKISSQTEGNYVLPNDETNNNFVIFERGKDKFFTSQTYSYWYGNYEQGQPSTQVSLFTDRSLYRPGQTVYFKGIAYIANKSKQEVAKNQSFTINLYNVNGENIGTKNLVSNDFGSFAGDFVLPENGLNGAYRLQAGNNSVNIWVEEYKRPTFEVKIETPKNEIRFNEEVTMKGNVQAYAGYNINDAAVKYRVARRPHRFCWWVNEPEKIIVTGQTTSDADGNFEIKFTPEKDKNNVPIPYWMDKNTGIAYTYVVYADVTDPKGETQKGEQEISVGDQSLFILAQIPEKIDKSQLQKIEVITQTLNGENVNSDVNYSVVGLQNSGDYYENTDDNTKWKETGTVLSGKLNTKDKLTLDLKKIPSGMYKIVFKTKDNRGNEVKSESKFILYDGGDKRPPVKTYTWFLPLKTEVAVGEVAKINFGTSVKNSYVLYEVMNGNQILESKWLEMSNEIRSFEIPFLESYGAGITVQFTFIQDEKLFTNQVNITKKVMEKKLTPTVSVFRDKLKPGEKAEWTITVPEVKKDKKTAEVLAAMYDASLDALRPHTWNFNPTFHEWIKPVPQWTAKGFDTDNDYTWIQNGKYVEVSEFQFDDFNWFGLNFGGGNIYMRKQMRIRGVASVKSEDALEANAVVLEMDKAEMEMTSNIKFTPPGVVADEETTDSVVANYTMAKVEVKSNEKPKLRTNFNETAFFYPQLRTDVQGNVKVSFTAPESLTKWHLKMLAHTQDLYFGQNEQFAVTQKELMVQMNLPRFVRRSDKLTLSANVVNLSDVALSPEVKLEIINPENNQIIQLKSTDKKTINLNPKETKSVEWELPELKDFDLVIVKIIAQTAQFSDGEQKYLPVLPDKVLITESQTMTLRAGQKRTFSFDNFIQNFKNTDTKNFTIEYAGNPAWFAVQALPSVAEPTSENAIDYLTAYYANTLAGYIANANPQLKATFDKWKNVDKNALLSNLEKNQELKIMLLEETPWVAEAKDETEQKRRIGLLFDLNRQQYQQDKYLTKLLKLQQTNGGFAWFEGMPENRYITQEILLNLARLNKMTKTDISTNSTLFQSIKRALNFLDLQIAKDFFELKRRDKDYNKHQTINNLQLFYLHTRSEYPQFAVDKSAIDAVNYYTAQSEKYWHDWTLYGKAMMATVAFRNGKTKVANEILTSIRENAMKTDELGMYWAKNTGSWWWYERPIATQTAVMEAFNEIRKANGDIDEMKIWLLKQKQTQRWDTPISTLDAIYALLNYGTDWLSNKGDVEITLGATKLSTQKVEAGTAYLKENIPVETLKPEMGKITVQSKSTSGISWGAAYWQYYVDVDKIKAQGKELNVSKSLFVEKTSKKGKSMLPINQTSLKKGDKVITRLVVTTDRDLEFVALKDLRAACFEPVNQLSGCAWKEGTVYYQTTKDASTQFFFQYLPKGTYVFEYELWVNNTGTYSSGMAEIQCQYAPEFVAHSGGESLVVE</sequence>
<dbReference type="InterPro" id="IPR002890">
    <property type="entry name" value="MG2"/>
</dbReference>
<dbReference type="Pfam" id="PF17973">
    <property type="entry name" value="bMG10"/>
    <property type="match status" value="1"/>
</dbReference>
<dbReference type="Gene3D" id="2.20.130.20">
    <property type="match status" value="1"/>
</dbReference>
<dbReference type="GO" id="GO:0004866">
    <property type="term" value="F:endopeptidase inhibitor activity"/>
    <property type="evidence" value="ECO:0007669"/>
    <property type="project" value="InterPro"/>
</dbReference>
<feature type="domain" description="Alpha-2-macroglobulin bait region" evidence="2">
    <location>
        <begin position="939"/>
        <end position="1076"/>
    </location>
</feature>
<dbReference type="SMART" id="SM01360">
    <property type="entry name" value="A2M"/>
    <property type="match status" value="1"/>
</dbReference>
<reference evidence="4" key="1">
    <citation type="submission" date="2018-07" db="EMBL/GenBank/DDBJ databases">
        <authorList>
            <consortium name="Genoscope - CEA"/>
            <person name="William W."/>
        </authorList>
    </citation>
    <scope>NUCLEOTIDE SEQUENCE</scope>
    <source>
        <strain evidence="4">IK1</strain>
    </source>
</reference>
<dbReference type="InterPro" id="IPR041246">
    <property type="entry name" value="Bact_MG10"/>
</dbReference>
<dbReference type="InterPro" id="IPR051802">
    <property type="entry name" value="YfhM-like"/>
</dbReference>
<dbReference type="InterPro" id="IPR001599">
    <property type="entry name" value="Macroglobln_a2"/>
</dbReference>
<protein>
    <submittedName>
        <fullName evidence="4">Alpha-2-macroglobulin domain protein</fullName>
    </submittedName>
</protein>
<dbReference type="Pfam" id="PF07703">
    <property type="entry name" value="A2M_BRD"/>
    <property type="match status" value="1"/>
</dbReference>
<dbReference type="InterPro" id="IPR011625">
    <property type="entry name" value="A2M_N_BRD"/>
</dbReference>
<gene>
    <name evidence="4" type="ORF">TRIP_D310131</name>
</gene>
<dbReference type="PANTHER" id="PTHR40094:SF1">
    <property type="entry name" value="UBIQUITIN DOMAIN-CONTAINING PROTEIN"/>
    <property type="match status" value="1"/>
</dbReference>
<evidence type="ECO:0000256" key="1">
    <source>
        <dbReference type="ARBA" id="ARBA00010556"/>
    </source>
</evidence>
<accession>A0A653ACK0</accession>
<dbReference type="Pfam" id="PF00207">
    <property type="entry name" value="A2M"/>
    <property type="match status" value="1"/>
</dbReference>
<dbReference type="Gene3D" id="2.60.40.10">
    <property type="entry name" value="Immunoglobulins"/>
    <property type="match status" value="1"/>
</dbReference>
<dbReference type="Gene3D" id="2.60.40.1930">
    <property type="match status" value="1"/>
</dbReference>
<name>A0A653ACK0_9BACT</name>
<dbReference type="PANTHER" id="PTHR40094">
    <property type="entry name" value="ALPHA-2-MACROGLOBULIN HOMOLOG"/>
    <property type="match status" value="1"/>
</dbReference>
<evidence type="ECO:0000259" key="3">
    <source>
        <dbReference type="SMART" id="SM01360"/>
    </source>
</evidence>
<organism evidence="4">
    <name type="scientific">uncultured Paludibacter sp</name>
    <dbReference type="NCBI Taxonomy" id="497635"/>
    <lineage>
        <taxon>Bacteria</taxon>
        <taxon>Pseudomonadati</taxon>
        <taxon>Bacteroidota</taxon>
        <taxon>Bacteroidia</taxon>
        <taxon>Bacteroidales</taxon>
        <taxon>Paludibacteraceae</taxon>
        <taxon>Paludibacter</taxon>
        <taxon>environmental samples</taxon>
    </lineage>
</organism>
<dbReference type="SUPFAM" id="SSF48239">
    <property type="entry name" value="Terpenoid cyclases/Protein prenyltransferases"/>
    <property type="match status" value="1"/>
</dbReference>
<dbReference type="InterPro" id="IPR013783">
    <property type="entry name" value="Ig-like_fold"/>
</dbReference>
<dbReference type="InterPro" id="IPR008930">
    <property type="entry name" value="Terpenoid_cyclase/PrenylTrfase"/>
</dbReference>
<dbReference type="EMBL" id="UPXZ01000025">
    <property type="protein sequence ID" value="VBB45736.1"/>
    <property type="molecule type" value="Genomic_DNA"/>
</dbReference>
<dbReference type="SMART" id="SM01359">
    <property type="entry name" value="A2M_N_2"/>
    <property type="match status" value="1"/>
</dbReference>
<evidence type="ECO:0000313" key="4">
    <source>
        <dbReference type="EMBL" id="VBB45736.1"/>
    </source>
</evidence>
<feature type="domain" description="Alpha-2-macroglobulin" evidence="3">
    <location>
        <begin position="1222"/>
        <end position="1312"/>
    </location>
</feature>
<proteinExistence type="inferred from homology"/>